<name>A0A0K8UJH6_BACLA</name>
<proteinExistence type="predicted"/>
<feature type="non-terminal residue" evidence="1">
    <location>
        <position position="1"/>
    </location>
</feature>
<dbReference type="EMBL" id="GDHF01025814">
    <property type="protein sequence ID" value="JAI26500.1"/>
    <property type="molecule type" value="Transcribed_RNA"/>
</dbReference>
<protein>
    <recommendedName>
        <fullName evidence="2">Transposase IS30-like HTH domain-containing protein</fullName>
    </recommendedName>
</protein>
<reference evidence="1" key="1">
    <citation type="submission" date="2015-06" db="EMBL/GenBank/DDBJ databases">
        <authorList>
            <person name="Hoefler B.C."/>
            <person name="Straight P.D."/>
        </authorList>
    </citation>
    <scope>NUCLEOTIDE SEQUENCE</scope>
</reference>
<dbReference type="AlphaFoldDB" id="A0A0K8UJH6"/>
<evidence type="ECO:0008006" key="2">
    <source>
        <dbReference type="Google" id="ProtNLM"/>
    </source>
</evidence>
<accession>A0A0K8UJH6</accession>
<evidence type="ECO:0000313" key="1">
    <source>
        <dbReference type="EMBL" id="JAI26500.1"/>
    </source>
</evidence>
<gene>
    <name evidence="1" type="ORF">c1_g2_i1</name>
</gene>
<sequence>KLFFNQMGRKSHCTVEEARLVSNLRKQGKSLRGIGKLMERSHNFVKNALEQKSSRGTRGRPQKTSTVLDRHIVIICKKDPFKSSKVIAAEIGNIVSAQTFHRRLQKAKVPGRIA</sequence>
<organism evidence="1">
    <name type="scientific">Bactrocera latifrons</name>
    <name type="common">Malaysian fruit fly</name>
    <name type="synonym">Chaetodacus latifrons</name>
    <dbReference type="NCBI Taxonomy" id="174628"/>
    <lineage>
        <taxon>Eukaryota</taxon>
        <taxon>Metazoa</taxon>
        <taxon>Ecdysozoa</taxon>
        <taxon>Arthropoda</taxon>
        <taxon>Hexapoda</taxon>
        <taxon>Insecta</taxon>
        <taxon>Pterygota</taxon>
        <taxon>Neoptera</taxon>
        <taxon>Endopterygota</taxon>
        <taxon>Diptera</taxon>
        <taxon>Brachycera</taxon>
        <taxon>Muscomorpha</taxon>
        <taxon>Tephritoidea</taxon>
        <taxon>Tephritidae</taxon>
        <taxon>Bactrocera</taxon>
        <taxon>Bactrocera</taxon>
    </lineage>
</organism>
<feature type="non-terminal residue" evidence="1">
    <location>
        <position position="114"/>
    </location>
</feature>